<evidence type="ECO:0000313" key="3">
    <source>
        <dbReference type="Proteomes" id="UP000002729"/>
    </source>
</evidence>
<proteinExistence type="predicted"/>
<feature type="compositionally biased region" description="Basic and acidic residues" evidence="1">
    <location>
        <begin position="24"/>
        <end position="35"/>
    </location>
</feature>
<protein>
    <submittedName>
        <fullName evidence="2">Uncharacterized protein</fullName>
    </submittedName>
</protein>
<dbReference type="RefSeq" id="XP_009043003.1">
    <property type="nucleotide sequence ID" value="XM_009044755.1"/>
</dbReference>
<accession>F0YRG1</accession>
<sequence length="249" mass="28234">MSTRSKKYRVEGEGPSAEIPSRAIDAHDGGRDVDEDKQELQIEEFYESLGPVGVLSSRLPRCRRDPVRPRRGCDRALPFEQEPQVSVAGQDRALVEIGRSGRVHIWHAESISTKPLTLLLVVKSCNTLCTWNTGHHWNHFFYNSPYNLGPCSLFAVPGGHTVREATITGLESIKKGEGYWDSSSPLKIAECSYSWLRELAQMDLTVVLSVVREVFFEFHLDLFFFFMTLSTTINLVQQTKHVILLIWVV</sequence>
<evidence type="ECO:0000313" key="2">
    <source>
        <dbReference type="EMBL" id="EGB02298.1"/>
    </source>
</evidence>
<feature type="region of interest" description="Disordered" evidence="1">
    <location>
        <begin position="1"/>
        <end position="35"/>
    </location>
</feature>
<dbReference type="InParanoid" id="F0YRG1"/>
<dbReference type="EMBL" id="GL833636">
    <property type="protein sequence ID" value="EGB02298.1"/>
    <property type="molecule type" value="Genomic_DNA"/>
</dbReference>
<keyword evidence="3" id="KW-1185">Reference proteome</keyword>
<dbReference type="KEGG" id="aaf:AURANDRAFT_69009"/>
<reference evidence="2 3" key="1">
    <citation type="journal article" date="2011" name="Proc. Natl. Acad. Sci. U.S.A.">
        <title>Niche of harmful alga Aureococcus anophagefferens revealed through ecogenomics.</title>
        <authorList>
            <person name="Gobler C.J."/>
            <person name="Berry D.L."/>
            <person name="Dyhrman S.T."/>
            <person name="Wilhelm S.W."/>
            <person name="Salamov A."/>
            <person name="Lobanov A.V."/>
            <person name="Zhang Y."/>
            <person name="Collier J.L."/>
            <person name="Wurch L.L."/>
            <person name="Kustka A.B."/>
            <person name="Dill B.D."/>
            <person name="Shah M."/>
            <person name="VerBerkmoes N.C."/>
            <person name="Kuo A."/>
            <person name="Terry A."/>
            <person name="Pangilinan J."/>
            <person name="Lindquist E.A."/>
            <person name="Lucas S."/>
            <person name="Paulsen I.T."/>
            <person name="Hattenrath-Lehmann T.K."/>
            <person name="Talmage S.C."/>
            <person name="Walker E.A."/>
            <person name="Koch F."/>
            <person name="Burson A.M."/>
            <person name="Marcoval M.A."/>
            <person name="Tang Y.Z."/>
            <person name="Lecleir G.R."/>
            <person name="Coyne K.J."/>
            <person name="Berg G.M."/>
            <person name="Bertrand E.M."/>
            <person name="Saito M.A."/>
            <person name="Gladyshev V.N."/>
            <person name="Grigoriev I.V."/>
        </authorList>
    </citation>
    <scope>NUCLEOTIDE SEQUENCE [LARGE SCALE GENOMIC DNA]</scope>
    <source>
        <strain evidence="3">CCMP 1984</strain>
    </source>
</reference>
<organism evidence="3">
    <name type="scientific">Aureococcus anophagefferens</name>
    <name type="common">Harmful bloom alga</name>
    <dbReference type="NCBI Taxonomy" id="44056"/>
    <lineage>
        <taxon>Eukaryota</taxon>
        <taxon>Sar</taxon>
        <taxon>Stramenopiles</taxon>
        <taxon>Ochrophyta</taxon>
        <taxon>Pelagophyceae</taxon>
        <taxon>Pelagomonadales</taxon>
        <taxon>Pelagomonadaceae</taxon>
        <taxon>Aureococcus</taxon>
    </lineage>
</organism>
<name>F0YRG1_AURAN</name>
<dbReference type="GeneID" id="20227179"/>
<evidence type="ECO:0000256" key="1">
    <source>
        <dbReference type="SAM" id="MobiDB-lite"/>
    </source>
</evidence>
<dbReference type="AlphaFoldDB" id="F0YRG1"/>
<gene>
    <name evidence="2" type="ORF">AURANDRAFT_69009</name>
</gene>
<dbReference type="Proteomes" id="UP000002729">
    <property type="component" value="Unassembled WGS sequence"/>
</dbReference>